<dbReference type="EMBL" id="FR695874">
    <property type="protein sequence ID" value="CBX30391.1"/>
    <property type="molecule type" value="Genomic_DNA"/>
</dbReference>
<protein>
    <submittedName>
        <fullName evidence="1">Uncharacterized protein</fullName>
    </submittedName>
</protein>
<accession>E1YIC2</accession>
<dbReference type="AlphaFoldDB" id="E1YIC2"/>
<evidence type="ECO:0000313" key="1">
    <source>
        <dbReference type="EMBL" id="CBX30391.1"/>
    </source>
</evidence>
<gene>
    <name evidence="1" type="ORF">N47_D32000</name>
</gene>
<proteinExistence type="predicted"/>
<sequence length="115" mass="13373">MKMRTPEFKLIPIDEFDARKGYSRWISPGVGTHTTERGSLAQADLWMDQQGKLVTRFTSRGYSLHFEIRAVSSDLIPDMKEHIEEFLLEMLMTWVADGVDDDLECDAVEYENEQR</sequence>
<organism evidence="1">
    <name type="scientific">uncultured Desulfobacterium sp</name>
    <dbReference type="NCBI Taxonomy" id="201089"/>
    <lineage>
        <taxon>Bacteria</taxon>
        <taxon>Pseudomonadati</taxon>
        <taxon>Thermodesulfobacteriota</taxon>
        <taxon>Desulfobacteria</taxon>
        <taxon>Desulfobacterales</taxon>
        <taxon>Desulfobacteriaceae</taxon>
        <taxon>Desulfobacterium</taxon>
        <taxon>environmental samples</taxon>
    </lineage>
</organism>
<reference evidence="1" key="1">
    <citation type="journal article" date="2011" name="Environ. Microbiol.">
        <title>Genomic insights into the metabolic potential of the polycyclic aromatic hydrocarbon degrading sulfate-reducing Deltaproteobacterium N47.</title>
        <authorList>
            <person name="Bergmann F."/>
            <person name="Selesi D."/>
            <person name="Weinmaier T."/>
            <person name="Tischler P."/>
            <person name="Rattei T."/>
            <person name="Meckenstock R.U."/>
        </authorList>
    </citation>
    <scope>NUCLEOTIDE SEQUENCE</scope>
</reference>
<name>E1YIC2_9BACT</name>